<comment type="caution">
    <text evidence="2">The sequence shown here is derived from an EMBL/GenBank/DDBJ whole genome shotgun (WGS) entry which is preliminary data.</text>
</comment>
<organism evidence="2">
    <name type="scientific">marine sediment metagenome</name>
    <dbReference type="NCBI Taxonomy" id="412755"/>
    <lineage>
        <taxon>unclassified sequences</taxon>
        <taxon>metagenomes</taxon>
        <taxon>ecological metagenomes</taxon>
    </lineage>
</organism>
<accession>A0A0F8XRY3</accession>
<keyword evidence="1" id="KW-0472">Membrane</keyword>
<protein>
    <submittedName>
        <fullName evidence="2">Uncharacterized protein</fullName>
    </submittedName>
</protein>
<sequence length="37" mass="4366">MFDLIVGRINNLLWGEGQILIYILLFTGIWFSVRLKL</sequence>
<name>A0A0F8XRY3_9ZZZZ</name>
<dbReference type="EMBL" id="LAZR01057549">
    <property type="protein sequence ID" value="KKK71842.1"/>
    <property type="molecule type" value="Genomic_DNA"/>
</dbReference>
<gene>
    <name evidence="2" type="ORF">LCGC14_2909850</name>
</gene>
<keyword evidence="1" id="KW-1133">Transmembrane helix</keyword>
<reference evidence="2" key="1">
    <citation type="journal article" date="2015" name="Nature">
        <title>Complex archaea that bridge the gap between prokaryotes and eukaryotes.</title>
        <authorList>
            <person name="Spang A."/>
            <person name="Saw J.H."/>
            <person name="Jorgensen S.L."/>
            <person name="Zaremba-Niedzwiedzka K."/>
            <person name="Martijn J."/>
            <person name="Lind A.E."/>
            <person name="van Eijk R."/>
            <person name="Schleper C."/>
            <person name="Guy L."/>
            <person name="Ettema T.J."/>
        </authorList>
    </citation>
    <scope>NUCLEOTIDE SEQUENCE</scope>
</reference>
<dbReference type="AlphaFoldDB" id="A0A0F8XRY3"/>
<evidence type="ECO:0000313" key="2">
    <source>
        <dbReference type="EMBL" id="KKK71842.1"/>
    </source>
</evidence>
<feature type="non-terminal residue" evidence="2">
    <location>
        <position position="37"/>
    </location>
</feature>
<feature type="transmembrane region" description="Helical" evidence="1">
    <location>
        <begin position="12"/>
        <end position="33"/>
    </location>
</feature>
<evidence type="ECO:0000256" key="1">
    <source>
        <dbReference type="SAM" id="Phobius"/>
    </source>
</evidence>
<proteinExistence type="predicted"/>
<keyword evidence="1" id="KW-0812">Transmembrane</keyword>